<feature type="compositionally biased region" description="Basic and acidic residues" evidence="4">
    <location>
        <begin position="1"/>
        <end position="17"/>
    </location>
</feature>
<dbReference type="CDD" id="cd06170">
    <property type="entry name" value="LuxR_C_like"/>
    <property type="match status" value="1"/>
</dbReference>
<reference evidence="6 7" key="1">
    <citation type="submission" date="2020-07" db="EMBL/GenBank/DDBJ databases">
        <title>Sequencing the genomes of 1000 actinobacteria strains.</title>
        <authorList>
            <person name="Klenk H.-P."/>
        </authorList>
    </citation>
    <scope>NUCLEOTIDE SEQUENCE [LARGE SCALE GENOMIC DNA]</scope>
    <source>
        <strain evidence="6 7">DSM 19087</strain>
    </source>
</reference>
<dbReference type="Pfam" id="PF00196">
    <property type="entry name" value="GerE"/>
    <property type="match status" value="1"/>
</dbReference>
<dbReference type="InterPro" id="IPR016032">
    <property type="entry name" value="Sig_transdc_resp-reg_C-effctor"/>
</dbReference>
<accession>A0ABX2SIE9</accession>
<evidence type="ECO:0000256" key="4">
    <source>
        <dbReference type="SAM" id="MobiDB-lite"/>
    </source>
</evidence>
<gene>
    <name evidence="6" type="ORF">BJ975_001286</name>
</gene>
<evidence type="ECO:0000259" key="5">
    <source>
        <dbReference type="PROSITE" id="PS50043"/>
    </source>
</evidence>
<dbReference type="InterPro" id="IPR036388">
    <property type="entry name" value="WH-like_DNA-bd_sf"/>
</dbReference>
<keyword evidence="1" id="KW-0805">Transcription regulation</keyword>
<protein>
    <submittedName>
        <fullName evidence="6">LuxR family maltose regulon positive regulatory protein</fullName>
    </submittedName>
</protein>
<keyword evidence="7" id="KW-1185">Reference proteome</keyword>
<dbReference type="InterPro" id="IPR000792">
    <property type="entry name" value="Tscrpt_reg_LuxR_C"/>
</dbReference>
<evidence type="ECO:0000256" key="2">
    <source>
        <dbReference type="ARBA" id="ARBA00023125"/>
    </source>
</evidence>
<dbReference type="Proteomes" id="UP000587211">
    <property type="component" value="Unassembled WGS sequence"/>
</dbReference>
<dbReference type="InterPro" id="IPR011990">
    <property type="entry name" value="TPR-like_helical_dom_sf"/>
</dbReference>
<evidence type="ECO:0000313" key="7">
    <source>
        <dbReference type="Proteomes" id="UP000587211"/>
    </source>
</evidence>
<dbReference type="Gene3D" id="1.25.40.10">
    <property type="entry name" value="Tetratricopeptide repeat domain"/>
    <property type="match status" value="1"/>
</dbReference>
<name>A0ABX2SIE9_9ACTN</name>
<dbReference type="PANTHER" id="PTHR44688:SF16">
    <property type="entry name" value="DNA-BINDING TRANSCRIPTIONAL ACTIVATOR DEVR_DOSR"/>
    <property type="match status" value="1"/>
</dbReference>
<dbReference type="PROSITE" id="PS50043">
    <property type="entry name" value="HTH_LUXR_2"/>
    <property type="match status" value="1"/>
</dbReference>
<dbReference type="PRINTS" id="PR00038">
    <property type="entry name" value="HTHLUXR"/>
</dbReference>
<organism evidence="6 7">
    <name type="scientific">Aeromicrobium tamlense</name>
    <dbReference type="NCBI Taxonomy" id="375541"/>
    <lineage>
        <taxon>Bacteria</taxon>
        <taxon>Bacillati</taxon>
        <taxon>Actinomycetota</taxon>
        <taxon>Actinomycetes</taxon>
        <taxon>Propionibacteriales</taxon>
        <taxon>Nocardioidaceae</taxon>
        <taxon>Aeromicrobium</taxon>
    </lineage>
</organism>
<dbReference type="Gene3D" id="1.10.10.10">
    <property type="entry name" value="Winged helix-like DNA-binding domain superfamily/Winged helix DNA-binding domain"/>
    <property type="match status" value="1"/>
</dbReference>
<dbReference type="PANTHER" id="PTHR44688">
    <property type="entry name" value="DNA-BINDING TRANSCRIPTIONAL ACTIVATOR DEVR_DOSR"/>
    <property type="match status" value="1"/>
</dbReference>
<comment type="caution">
    <text evidence="6">The sequence shown here is derived from an EMBL/GenBank/DDBJ whole genome shotgun (WGS) entry which is preliminary data.</text>
</comment>
<evidence type="ECO:0000256" key="3">
    <source>
        <dbReference type="ARBA" id="ARBA00023163"/>
    </source>
</evidence>
<dbReference type="SMART" id="SM00421">
    <property type="entry name" value="HTH_LUXR"/>
    <property type="match status" value="1"/>
</dbReference>
<feature type="region of interest" description="Disordered" evidence="4">
    <location>
        <begin position="1"/>
        <end position="31"/>
    </location>
</feature>
<dbReference type="EMBL" id="JACBZN010000001">
    <property type="protein sequence ID" value="NYI37911.1"/>
    <property type="molecule type" value="Genomic_DNA"/>
</dbReference>
<keyword evidence="2" id="KW-0238">DNA-binding</keyword>
<proteinExistence type="predicted"/>
<evidence type="ECO:0000313" key="6">
    <source>
        <dbReference type="EMBL" id="NYI37911.1"/>
    </source>
</evidence>
<dbReference type="InterPro" id="IPR059106">
    <property type="entry name" value="WHD_MalT"/>
</dbReference>
<evidence type="ECO:0000256" key="1">
    <source>
        <dbReference type="ARBA" id="ARBA00023015"/>
    </source>
</evidence>
<dbReference type="SUPFAM" id="SSF46894">
    <property type="entry name" value="C-terminal effector domain of the bipartite response regulators"/>
    <property type="match status" value="1"/>
</dbReference>
<sequence length="886" mass="94933">MVRRSQDEPSSADHESYRAAPATGGWPGIPDRPRQFVSRARLLDLIDADPGCSLVLVSAPAGTGKTSLVVDWATTRAPERLEWITFDAGDVLWPAFVEALERLGIAVPAGPLPPGDAPLDSRVRRELAVAIASEPEAITIVMDGFDVSSAVVADDLDFLLRHTGHRLRLVMLTRADPVLPLYRYRLEESMTEVRMADLALTDEEAGTVLDLMGVPLRADSVHLLNARTRGWVTGTRFAGKFLGDHEDPDADVGDVMGESGSIAEYLMGEVLAAHSPEVLDLLMTMSVPDTVEPGLALALGGHSAVRGLSSLARVNVFIERVPGHAEHYRFHPFFRDLLRAELGYRAPGTLLDLQRRTADWYAREGMLTPAARHYAAIEAWTDLAGLVTDHDAWRQLLLADGTHPLVQELRAIPTALEDPDVVLVRAALALAERDPAAFDREVARLSGATDPGEDVRRALALLLAVRGRDAADPRESAALADAAGLALVSTGGRAESDPGMVPLVCAMQGLGHLREGDVPGAREALRLGADAADRAGELALLVECLGLLALIACCEGDTTRAATLAARAARTASDAGLTVCVLPRAPRIAQAWVALEQFDLRAASEHVDVAARADFVLGDPVSNAMLALVTARLRAAQGDRATAIATIGAALERLGTQDAWLVARLRLELVPWLLARGETTEANEELAQVDDELAGPAVSLAAGQVRLAQGDDVAAATAYARARDQHAPVPVRVAGSLAECARLLRAGAPVQAHRAVVEALQLARPSTLRRPFHEASVPVRQLIQQDRQLATAHAWLFERTGPAAARPRPGSGVESRQPAPVEQLTEKEMEVLGHLAALLTTDEIAAEMYISVNTVRTHVRNILRKLGVTRRNAAVRVAREYELLPG</sequence>
<dbReference type="RefSeq" id="WP_223303252.1">
    <property type="nucleotide sequence ID" value="NZ_JACBZN010000001.1"/>
</dbReference>
<feature type="domain" description="HTH luxR-type" evidence="5">
    <location>
        <begin position="817"/>
        <end position="882"/>
    </location>
</feature>
<keyword evidence="3" id="KW-0804">Transcription</keyword>
<dbReference type="Pfam" id="PF25873">
    <property type="entry name" value="WHD_MalT"/>
    <property type="match status" value="1"/>
</dbReference>